<organism evidence="2 3">
    <name type="scientific">Piedraia hortae CBS 480.64</name>
    <dbReference type="NCBI Taxonomy" id="1314780"/>
    <lineage>
        <taxon>Eukaryota</taxon>
        <taxon>Fungi</taxon>
        <taxon>Dikarya</taxon>
        <taxon>Ascomycota</taxon>
        <taxon>Pezizomycotina</taxon>
        <taxon>Dothideomycetes</taxon>
        <taxon>Dothideomycetidae</taxon>
        <taxon>Capnodiales</taxon>
        <taxon>Piedraiaceae</taxon>
        <taxon>Piedraia</taxon>
    </lineage>
</organism>
<evidence type="ECO:0000313" key="2">
    <source>
        <dbReference type="EMBL" id="KAF2862512.1"/>
    </source>
</evidence>
<gene>
    <name evidence="2" type="ORF">K470DRAFT_262750</name>
</gene>
<evidence type="ECO:0000313" key="3">
    <source>
        <dbReference type="Proteomes" id="UP000799421"/>
    </source>
</evidence>
<dbReference type="EMBL" id="MU005965">
    <property type="protein sequence ID" value="KAF2862512.1"/>
    <property type="molecule type" value="Genomic_DNA"/>
</dbReference>
<dbReference type="SUPFAM" id="SSF52047">
    <property type="entry name" value="RNI-like"/>
    <property type="match status" value="1"/>
</dbReference>
<protein>
    <recommendedName>
        <fullName evidence="4">F-box domain-containing protein</fullName>
    </recommendedName>
</protein>
<feature type="compositionally biased region" description="Polar residues" evidence="1">
    <location>
        <begin position="232"/>
        <end position="249"/>
    </location>
</feature>
<sequence length="265" mass="30588">MWDLPMGHVPNGLLPYHGFGQSTYIFSSPPKSIPLKTWMPPPEPVPQKNWILEQYHEFPLPPTPPTYSSAIETFYFTVKQPEHIFTTIEKLPNLRELRINLNPTPTTWRSQSLDFARQLPRLKALESLETLEIHFVHRHQGEFSREYCFLEQAFMTEALQSLRNLRELHLWTKTGLGKMVMGALEQCCPYITSLSGVIQDTFYEEMSEENLKYLSLTRTLWVQLENIGQQEDASTDVSDGTSSQGTSFTIEPERNAHRRPVSCSL</sequence>
<feature type="compositionally biased region" description="Basic residues" evidence="1">
    <location>
        <begin position="256"/>
        <end position="265"/>
    </location>
</feature>
<dbReference type="InterPro" id="IPR032675">
    <property type="entry name" value="LRR_dom_sf"/>
</dbReference>
<evidence type="ECO:0000256" key="1">
    <source>
        <dbReference type="SAM" id="MobiDB-lite"/>
    </source>
</evidence>
<dbReference type="Proteomes" id="UP000799421">
    <property type="component" value="Unassembled WGS sequence"/>
</dbReference>
<keyword evidence="3" id="KW-1185">Reference proteome</keyword>
<reference evidence="2" key="1">
    <citation type="journal article" date="2020" name="Stud. Mycol.">
        <title>101 Dothideomycetes genomes: a test case for predicting lifestyles and emergence of pathogens.</title>
        <authorList>
            <person name="Haridas S."/>
            <person name="Albert R."/>
            <person name="Binder M."/>
            <person name="Bloem J."/>
            <person name="Labutti K."/>
            <person name="Salamov A."/>
            <person name="Andreopoulos B."/>
            <person name="Baker S."/>
            <person name="Barry K."/>
            <person name="Bills G."/>
            <person name="Bluhm B."/>
            <person name="Cannon C."/>
            <person name="Castanera R."/>
            <person name="Culley D."/>
            <person name="Daum C."/>
            <person name="Ezra D."/>
            <person name="Gonzalez J."/>
            <person name="Henrissat B."/>
            <person name="Kuo A."/>
            <person name="Liang C."/>
            <person name="Lipzen A."/>
            <person name="Lutzoni F."/>
            <person name="Magnuson J."/>
            <person name="Mondo S."/>
            <person name="Nolan M."/>
            <person name="Ohm R."/>
            <person name="Pangilinan J."/>
            <person name="Park H.-J."/>
            <person name="Ramirez L."/>
            <person name="Alfaro M."/>
            <person name="Sun H."/>
            <person name="Tritt A."/>
            <person name="Yoshinaga Y."/>
            <person name="Zwiers L.-H."/>
            <person name="Turgeon B."/>
            <person name="Goodwin S."/>
            <person name="Spatafora J."/>
            <person name="Crous P."/>
            <person name="Grigoriev I."/>
        </authorList>
    </citation>
    <scope>NUCLEOTIDE SEQUENCE</scope>
    <source>
        <strain evidence="2">CBS 480.64</strain>
    </source>
</reference>
<proteinExistence type="predicted"/>
<dbReference type="AlphaFoldDB" id="A0A6A7C5J0"/>
<accession>A0A6A7C5J0</accession>
<feature type="region of interest" description="Disordered" evidence="1">
    <location>
        <begin position="232"/>
        <end position="265"/>
    </location>
</feature>
<name>A0A6A7C5J0_9PEZI</name>
<evidence type="ECO:0008006" key="4">
    <source>
        <dbReference type="Google" id="ProtNLM"/>
    </source>
</evidence>
<dbReference type="Gene3D" id="3.80.10.10">
    <property type="entry name" value="Ribonuclease Inhibitor"/>
    <property type="match status" value="1"/>
</dbReference>